<dbReference type="InterPro" id="IPR006221">
    <property type="entry name" value="TrpG/PapA_dom"/>
</dbReference>
<sequence>MIVLIDNYDSFVFNLARYLEELGQETHVVRSDAVTVTQLADLKPAAIVLSPGPCTPAEAGISVDVVQQLGADVPTLGVCLGHQAIGVASGGRVVRAEEPMHGRTSDVFHDRRGLLAHFPNPFRAMRYHSLVLEEASLPDELRVTARTRDGIIMAVEHRMKPIWGVQFHPESVLTECGHALLARFLEQAGLPVARCRGSEYTPPSQTNDFYARGIESFVVPPPTSD</sequence>
<dbReference type="GO" id="GO:0004049">
    <property type="term" value="F:anthranilate synthase activity"/>
    <property type="evidence" value="ECO:0007669"/>
    <property type="project" value="UniProtKB-EC"/>
</dbReference>
<dbReference type="EMBL" id="CP036275">
    <property type="protein sequence ID" value="QDU37044.1"/>
    <property type="molecule type" value="Genomic_DNA"/>
</dbReference>
<dbReference type="PRINTS" id="PR00096">
    <property type="entry name" value="GATASE"/>
</dbReference>
<accession>A0A517Z3H6</accession>
<dbReference type="GO" id="GO:0005829">
    <property type="term" value="C:cytosol"/>
    <property type="evidence" value="ECO:0007669"/>
    <property type="project" value="TreeGrafter"/>
</dbReference>
<dbReference type="Pfam" id="PF00117">
    <property type="entry name" value="GATase"/>
    <property type="match status" value="1"/>
</dbReference>
<dbReference type="PANTHER" id="PTHR43418">
    <property type="entry name" value="MULTIFUNCTIONAL TRYPTOPHAN BIOSYNTHESIS PROTEIN-RELATED"/>
    <property type="match status" value="1"/>
</dbReference>
<dbReference type="SUPFAM" id="SSF52317">
    <property type="entry name" value="Class I glutamine amidotransferase-like"/>
    <property type="match status" value="1"/>
</dbReference>
<keyword evidence="3" id="KW-0456">Lyase</keyword>
<dbReference type="InterPro" id="IPR050472">
    <property type="entry name" value="Anth_synth/Amidotransfase"/>
</dbReference>
<dbReference type="NCBIfam" id="TIGR00566">
    <property type="entry name" value="trpG_papA"/>
    <property type="match status" value="1"/>
</dbReference>
<dbReference type="AlphaFoldDB" id="A0A517Z3H6"/>
<evidence type="ECO:0000313" key="3">
    <source>
        <dbReference type="EMBL" id="QDU37044.1"/>
    </source>
</evidence>
<keyword evidence="1" id="KW-0315">Glutamine amidotransferase</keyword>
<dbReference type="GO" id="GO:0000162">
    <property type="term" value="P:L-tryptophan biosynthetic process"/>
    <property type="evidence" value="ECO:0007669"/>
    <property type="project" value="TreeGrafter"/>
</dbReference>
<evidence type="ECO:0000259" key="2">
    <source>
        <dbReference type="Pfam" id="PF00117"/>
    </source>
</evidence>
<dbReference type="PROSITE" id="PS51273">
    <property type="entry name" value="GATASE_TYPE_1"/>
    <property type="match status" value="1"/>
</dbReference>
<dbReference type="Proteomes" id="UP000320496">
    <property type="component" value="Chromosome"/>
</dbReference>
<dbReference type="PRINTS" id="PR00097">
    <property type="entry name" value="ANTSNTHASEII"/>
</dbReference>
<evidence type="ECO:0000256" key="1">
    <source>
        <dbReference type="ARBA" id="ARBA00022962"/>
    </source>
</evidence>
<name>A0A517Z3H6_9PLAN</name>
<dbReference type="CDD" id="cd01743">
    <property type="entry name" value="GATase1_Anthranilate_Synthase"/>
    <property type="match status" value="1"/>
</dbReference>
<dbReference type="InterPro" id="IPR017926">
    <property type="entry name" value="GATASE"/>
</dbReference>
<protein>
    <submittedName>
        <fullName evidence="3">Anthranilate synthase component 2</fullName>
        <ecNumber evidence="3">4.1.3.27</ecNumber>
    </submittedName>
</protein>
<gene>
    <name evidence="3" type="primary">trpG</name>
    <name evidence="3" type="ORF">Mal4_13470</name>
</gene>
<feature type="domain" description="Glutamine amidotransferase" evidence="2">
    <location>
        <begin position="3"/>
        <end position="187"/>
    </location>
</feature>
<reference evidence="3 4" key="1">
    <citation type="submission" date="2019-02" db="EMBL/GenBank/DDBJ databases">
        <title>Deep-cultivation of Planctomycetes and their phenomic and genomic characterization uncovers novel biology.</title>
        <authorList>
            <person name="Wiegand S."/>
            <person name="Jogler M."/>
            <person name="Boedeker C."/>
            <person name="Pinto D."/>
            <person name="Vollmers J."/>
            <person name="Rivas-Marin E."/>
            <person name="Kohn T."/>
            <person name="Peeters S.H."/>
            <person name="Heuer A."/>
            <person name="Rast P."/>
            <person name="Oberbeckmann S."/>
            <person name="Bunk B."/>
            <person name="Jeske O."/>
            <person name="Meyerdierks A."/>
            <person name="Storesund J.E."/>
            <person name="Kallscheuer N."/>
            <person name="Luecker S."/>
            <person name="Lage O.M."/>
            <person name="Pohl T."/>
            <person name="Merkel B.J."/>
            <person name="Hornburger P."/>
            <person name="Mueller R.-W."/>
            <person name="Bruemmer F."/>
            <person name="Labrenz M."/>
            <person name="Spormann A.M."/>
            <person name="Op den Camp H."/>
            <person name="Overmann J."/>
            <person name="Amann R."/>
            <person name="Jetten M.S.M."/>
            <person name="Mascher T."/>
            <person name="Medema M.H."/>
            <person name="Devos D.P."/>
            <person name="Kaster A.-K."/>
            <person name="Ovreas L."/>
            <person name="Rohde M."/>
            <person name="Galperin M.Y."/>
            <person name="Jogler C."/>
        </authorList>
    </citation>
    <scope>NUCLEOTIDE SEQUENCE [LARGE SCALE GENOMIC DNA]</scope>
    <source>
        <strain evidence="3 4">Mal4</strain>
    </source>
</reference>
<dbReference type="Gene3D" id="3.40.50.880">
    <property type="match status" value="1"/>
</dbReference>
<dbReference type="EC" id="4.1.3.27" evidence="3"/>
<dbReference type="RefSeq" id="WP_145367717.1">
    <property type="nucleotide sequence ID" value="NZ_CP036275.1"/>
</dbReference>
<keyword evidence="4" id="KW-1185">Reference proteome</keyword>
<dbReference type="InterPro" id="IPR029062">
    <property type="entry name" value="Class_I_gatase-like"/>
</dbReference>
<proteinExistence type="predicted"/>
<dbReference type="PANTHER" id="PTHR43418:SF4">
    <property type="entry name" value="MULTIFUNCTIONAL TRYPTOPHAN BIOSYNTHESIS PROTEIN"/>
    <property type="match status" value="1"/>
</dbReference>
<dbReference type="KEGG" id="mri:Mal4_13470"/>
<organism evidence="3 4">
    <name type="scientific">Maioricimonas rarisocia</name>
    <dbReference type="NCBI Taxonomy" id="2528026"/>
    <lineage>
        <taxon>Bacteria</taxon>
        <taxon>Pseudomonadati</taxon>
        <taxon>Planctomycetota</taxon>
        <taxon>Planctomycetia</taxon>
        <taxon>Planctomycetales</taxon>
        <taxon>Planctomycetaceae</taxon>
        <taxon>Maioricimonas</taxon>
    </lineage>
</organism>
<dbReference type="PRINTS" id="PR00099">
    <property type="entry name" value="CPSGATASE"/>
</dbReference>
<dbReference type="FunFam" id="3.40.50.880:FF:000003">
    <property type="entry name" value="Anthranilate synthase component II"/>
    <property type="match status" value="1"/>
</dbReference>
<evidence type="ECO:0000313" key="4">
    <source>
        <dbReference type="Proteomes" id="UP000320496"/>
    </source>
</evidence>
<dbReference type="OrthoDB" id="9804328at2"/>